<feature type="compositionally biased region" description="Polar residues" evidence="1">
    <location>
        <begin position="150"/>
        <end position="166"/>
    </location>
</feature>
<feature type="compositionally biased region" description="Basic and acidic residues" evidence="1">
    <location>
        <begin position="677"/>
        <end position="701"/>
    </location>
</feature>
<organism evidence="3 4">
    <name type="scientific">Lasiosphaeria hispida</name>
    <dbReference type="NCBI Taxonomy" id="260671"/>
    <lineage>
        <taxon>Eukaryota</taxon>
        <taxon>Fungi</taxon>
        <taxon>Dikarya</taxon>
        <taxon>Ascomycota</taxon>
        <taxon>Pezizomycotina</taxon>
        <taxon>Sordariomycetes</taxon>
        <taxon>Sordariomycetidae</taxon>
        <taxon>Sordariales</taxon>
        <taxon>Lasiosphaeriaceae</taxon>
        <taxon>Lasiosphaeria</taxon>
    </lineage>
</organism>
<feature type="domain" description="DUF8035" evidence="2">
    <location>
        <begin position="791"/>
        <end position="842"/>
    </location>
</feature>
<feature type="compositionally biased region" description="Low complexity" evidence="1">
    <location>
        <begin position="667"/>
        <end position="676"/>
    </location>
</feature>
<dbReference type="Pfam" id="PF26118">
    <property type="entry name" value="DUF8035"/>
    <property type="match status" value="1"/>
</dbReference>
<feature type="compositionally biased region" description="Basic and acidic residues" evidence="1">
    <location>
        <begin position="546"/>
        <end position="558"/>
    </location>
</feature>
<dbReference type="EMBL" id="JAUIQD010000001">
    <property type="protein sequence ID" value="KAK3363403.1"/>
    <property type="molecule type" value="Genomic_DNA"/>
</dbReference>
<proteinExistence type="predicted"/>
<feature type="compositionally biased region" description="Basic and acidic residues" evidence="1">
    <location>
        <begin position="237"/>
        <end position="256"/>
    </location>
</feature>
<dbReference type="AlphaFoldDB" id="A0AAJ0HVE9"/>
<gene>
    <name evidence="3" type="ORF">B0T25DRAFT_443077</name>
</gene>
<comment type="caution">
    <text evidence="3">The sequence shown here is derived from an EMBL/GenBank/DDBJ whole genome shotgun (WGS) entry which is preliminary data.</text>
</comment>
<feature type="region of interest" description="Disordered" evidence="1">
    <location>
        <begin position="122"/>
        <end position="172"/>
    </location>
</feature>
<accession>A0AAJ0HVE9</accession>
<sequence>MSDPNRHRYTTATSGRRSPPPYNPARVSMPIPPSAGYTSLYSGDVILPPPHHEHHDHHDALVSRPPPDYRREPAPVTTTYAVRKDSIPRTTSVKEDTSRTHRPAAVDTATASKRPIIITTKHTSGNHTAGGARTGSPTREPYRASDEGQYYSQPASSINRSRSTTRAAPYSAAMDNDEYLRLKERTEHDRLLNPRPTDPYRSSRPTVLYANTPHRTATMEFDDEGYEYTKPSDLARYDLDHDRPRRSRRESLDRYYRPTVSVTTDLASRPYEQNERRQRGPPPTTWGLDKLPRAPGGLYDAAPRAPTGGIYDGAGTRMPVLPPPAPLAPEVSRRTGVPETPRSPERRTTSRTRPISLIQDSSGRPTHHDDYYRSREDELIQRELRERERERERDLFQDERVTSRGFGIRTDEPEEHHEHHEHHQRPLESSYREDRRERQEPRQESRREFNDREPRKTSYDDLDIVRRRDYEDLDRRSHRDRDHDHDPRNDRESRADDDIVRDRRDGKGKETALPEDDRDSKRDKLRDKVAAGIGLAAASMGLVPPPKDRDDRDDRDDASSSSRRRKDGSADRRRPDDESRSRPSRKEPLLGDEDFEIIDHPKERDHSRRREDVAETGSDHQDRNDLNGEAVAISRDHSSSTDEGKPTRSRRRRRASSAFNPNDTDSLAALKAQLAAQDKEKTRDTEREIPAIREPSPERKSSTALELPADTDSTPGSPGEEESRGRELAPTSREEKQVRVVSPPRDKEEKKPIKGILKQPKPQFPEEPNPVREGVAPHKDDKTKVDVPTGARWTKISRKMVNPEALTVGKERFEVRDEFVIVLRVLSKEEIQAYAAATAQLRGGLRIFPASE</sequence>
<feature type="region of interest" description="Disordered" evidence="1">
    <location>
        <begin position="42"/>
        <end position="108"/>
    </location>
</feature>
<evidence type="ECO:0000313" key="4">
    <source>
        <dbReference type="Proteomes" id="UP001275084"/>
    </source>
</evidence>
<feature type="compositionally biased region" description="Basic and acidic residues" evidence="1">
    <location>
        <begin position="424"/>
        <end position="512"/>
    </location>
</feature>
<name>A0AAJ0HVE9_9PEZI</name>
<feature type="compositionally biased region" description="Basic and acidic residues" evidence="1">
    <location>
        <begin position="721"/>
        <end position="752"/>
    </location>
</feature>
<feature type="compositionally biased region" description="Basic and acidic residues" evidence="1">
    <location>
        <begin position="567"/>
        <end position="589"/>
    </location>
</feature>
<feature type="region of interest" description="Disordered" evidence="1">
    <location>
        <begin position="237"/>
        <end position="789"/>
    </location>
</feature>
<evidence type="ECO:0000259" key="2">
    <source>
        <dbReference type="Pfam" id="PF26118"/>
    </source>
</evidence>
<feature type="compositionally biased region" description="Basic and acidic residues" evidence="1">
    <location>
        <begin position="82"/>
        <end position="99"/>
    </location>
</feature>
<dbReference type="Proteomes" id="UP001275084">
    <property type="component" value="Unassembled WGS sequence"/>
</dbReference>
<feature type="compositionally biased region" description="Basic and acidic residues" evidence="1">
    <location>
        <begin position="518"/>
        <end position="529"/>
    </location>
</feature>
<protein>
    <recommendedName>
        <fullName evidence="2">DUF8035 domain-containing protein</fullName>
    </recommendedName>
</protein>
<dbReference type="PANTHER" id="PTHR42081:SF1">
    <property type="entry name" value="ZINC FINGER PROTEIN DHHC DOMAIN CONTAINING PROTEIN"/>
    <property type="match status" value="1"/>
</dbReference>
<feature type="compositionally biased region" description="Basic and acidic residues" evidence="1">
    <location>
        <begin position="409"/>
        <end position="418"/>
    </location>
</feature>
<feature type="compositionally biased region" description="Basic and acidic residues" evidence="1">
    <location>
        <begin position="366"/>
        <end position="402"/>
    </location>
</feature>
<feature type="compositionally biased region" description="Basic and acidic residues" evidence="1">
    <location>
        <begin position="775"/>
        <end position="785"/>
    </location>
</feature>
<evidence type="ECO:0000313" key="3">
    <source>
        <dbReference type="EMBL" id="KAK3363403.1"/>
    </source>
</evidence>
<evidence type="ECO:0000256" key="1">
    <source>
        <dbReference type="SAM" id="MobiDB-lite"/>
    </source>
</evidence>
<feature type="compositionally biased region" description="Basic and acidic residues" evidence="1">
    <location>
        <begin position="597"/>
        <end position="626"/>
    </location>
</feature>
<dbReference type="InterPro" id="IPR058348">
    <property type="entry name" value="DUF8035"/>
</dbReference>
<dbReference type="PANTHER" id="PTHR42081">
    <property type="entry name" value="ZINC FINGER PROTEIN DHHC DOMAIN CONTAINING PROTEIN"/>
    <property type="match status" value="1"/>
</dbReference>
<feature type="region of interest" description="Disordered" evidence="1">
    <location>
        <begin position="1"/>
        <end position="30"/>
    </location>
</feature>
<feature type="region of interest" description="Disordered" evidence="1">
    <location>
        <begin position="185"/>
        <end position="215"/>
    </location>
</feature>
<feature type="compositionally biased region" description="Basic and acidic residues" evidence="1">
    <location>
        <begin position="50"/>
        <end position="73"/>
    </location>
</feature>
<keyword evidence="4" id="KW-1185">Reference proteome</keyword>
<feature type="compositionally biased region" description="Basic and acidic residues" evidence="1">
    <location>
        <begin position="634"/>
        <end position="646"/>
    </location>
</feature>
<reference evidence="3" key="1">
    <citation type="journal article" date="2023" name="Mol. Phylogenet. Evol.">
        <title>Genome-scale phylogeny and comparative genomics of the fungal order Sordariales.</title>
        <authorList>
            <person name="Hensen N."/>
            <person name="Bonometti L."/>
            <person name="Westerberg I."/>
            <person name="Brannstrom I.O."/>
            <person name="Guillou S."/>
            <person name="Cros-Aarteil S."/>
            <person name="Calhoun S."/>
            <person name="Haridas S."/>
            <person name="Kuo A."/>
            <person name="Mondo S."/>
            <person name="Pangilinan J."/>
            <person name="Riley R."/>
            <person name="LaButti K."/>
            <person name="Andreopoulos B."/>
            <person name="Lipzen A."/>
            <person name="Chen C."/>
            <person name="Yan M."/>
            <person name="Daum C."/>
            <person name="Ng V."/>
            <person name="Clum A."/>
            <person name="Steindorff A."/>
            <person name="Ohm R.A."/>
            <person name="Martin F."/>
            <person name="Silar P."/>
            <person name="Natvig D.O."/>
            <person name="Lalanne C."/>
            <person name="Gautier V."/>
            <person name="Ament-Velasquez S.L."/>
            <person name="Kruys A."/>
            <person name="Hutchinson M.I."/>
            <person name="Powell A.J."/>
            <person name="Barry K."/>
            <person name="Miller A.N."/>
            <person name="Grigoriev I.V."/>
            <person name="Debuchy R."/>
            <person name="Gladieux P."/>
            <person name="Hiltunen Thoren M."/>
            <person name="Johannesson H."/>
        </authorList>
    </citation>
    <scope>NUCLEOTIDE SEQUENCE</scope>
    <source>
        <strain evidence="3">CBS 955.72</strain>
    </source>
</reference>
<reference evidence="3" key="2">
    <citation type="submission" date="2023-06" db="EMBL/GenBank/DDBJ databases">
        <authorList>
            <consortium name="Lawrence Berkeley National Laboratory"/>
            <person name="Haridas S."/>
            <person name="Hensen N."/>
            <person name="Bonometti L."/>
            <person name="Westerberg I."/>
            <person name="Brannstrom I.O."/>
            <person name="Guillou S."/>
            <person name="Cros-Aarteil S."/>
            <person name="Calhoun S."/>
            <person name="Kuo A."/>
            <person name="Mondo S."/>
            <person name="Pangilinan J."/>
            <person name="Riley R."/>
            <person name="Labutti K."/>
            <person name="Andreopoulos B."/>
            <person name="Lipzen A."/>
            <person name="Chen C."/>
            <person name="Yanf M."/>
            <person name="Daum C."/>
            <person name="Ng V."/>
            <person name="Clum A."/>
            <person name="Steindorff A."/>
            <person name="Ohm R."/>
            <person name="Martin F."/>
            <person name="Silar P."/>
            <person name="Natvig D."/>
            <person name="Lalanne C."/>
            <person name="Gautier V."/>
            <person name="Ament-Velasquez S.L."/>
            <person name="Kruys A."/>
            <person name="Hutchinson M.I."/>
            <person name="Powell A.J."/>
            <person name="Barry K."/>
            <person name="Miller A.N."/>
            <person name="Grigoriev I.V."/>
            <person name="Debuchy R."/>
            <person name="Gladieux P."/>
            <person name="Thoren M.H."/>
            <person name="Johannesson H."/>
        </authorList>
    </citation>
    <scope>NUCLEOTIDE SEQUENCE</scope>
    <source>
        <strain evidence="3">CBS 955.72</strain>
    </source>
</reference>